<keyword evidence="6" id="KW-1185">Reference proteome</keyword>
<name>A0A2B4REZ0_STYPI</name>
<dbReference type="GO" id="GO:0003964">
    <property type="term" value="F:RNA-directed DNA polymerase activity"/>
    <property type="evidence" value="ECO:0007669"/>
    <property type="project" value="UniProtKB-KW"/>
</dbReference>
<dbReference type="GO" id="GO:0003676">
    <property type="term" value="F:nucleic acid binding"/>
    <property type="evidence" value="ECO:0007669"/>
    <property type="project" value="InterPro"/>
</dbReference>
<feature type="region of interest" description="Disordered" evidence="2">
    <location>
        <begin position="220"/>
        <end position="263"/>
    </location>
</feature>
<feature type="domain" description="CCHC-type" evidence="3">
    <location>
        <begin position="290"/>
        <end position="305"/>
    </location>
</feature>
<dbReference type="InterPro" id="IPR043502">
    <property type="entry name" value="DNA/RNA_pol_sf"/>
</dbReference>
<dbReference type="STRING" id="50429.A0A2B4REZ0"/>
<dbReference type="Gene3D" id="4.10.60.10">
    <property type="entry name" value="Zinc finger, CCHC-type"/>
    <property type="match status" value="1"/>
</dbReference>
<accession>A0A2B4REZ0</accession>
<feature type="compositionally biased region" description="Polar residues" evidence="2">
    <location>
        <begin position="254"/>
        <end position="263"/>
    </location>
</feature>
<gene>
    <name evidence="5" type="ORF">AWC38_SpisGene20976</name>
</gene>
<proteinExistence type="predicted"/>
<dbReference type="Proteomes" id="UP000225706">
    <property type="component" value="Unassembled WGS sequence"/>
</dbReference>
<dbReference type="GO" id="GO:0008270">
    <property type="term" value="F:zinc ion binding"/>
    <property type="evidence" value="ECO:0007669"/>
    <property type="project" value="UniProtKB-KW"/>
</dbReference>
<dbReference type="SMART" id="SM00343">
    <property type="entry name" value="ZnF_C2HC"/>
    <property type="match status" value="1"/>
</dbReference>
<dbReference type="PROSITE" id="PS50158">
    <property type="entry name" value="ZF_CCHC"/>
    <property type="match status" value="1"/>
</dbReference>
<organism evidence="5 6">
    <name type="scientific">Stylophora pistillata</name>
    <name type="common">Smooth cauliflower coral</name>
    <dbReference type="NCBI Taxonomy" id="50429"/>
    <lineage>
        <taxon>Eukaryota</taxon>
        <taxon>Metazoa</taxon>
        <taxon>Cnidaria</taxon>
        <taxon>Anthozoa</taxon>
        <taxon>Hexacorallia</taxon>
        <taxon>Scleractinia</taxon>
        <taxon>Astrocoeniina</taxon>
        <taxon>Pocilloporidae</taxon>
        <taxon>Stylophora</taxon>
    </lineage>
</organism>
<keyword evidence="1" id="KW-0862">Zinc</keyword>
<dbReference type="InterPro" id="IPR000477">
    <property type="entry name" value="RT_dom"/>
</dbReference>
<dbReference type="OrthoDB" id="2286242at2759"/>
<dbReference type="InterPro" id="IPR001878">
    <property type="entry name" value="Znf_CCHC"/>
</dbReference>
<dbReference type="CDD" id="cd05481">
    <property type="entry name" value="retropepsin_like_LTR_1"/>
    <property type="match status" value="1"/>
</dbReference>
<protein>
    <submittedName>
        <fullName evidence="5">Putative RNA-directed DNA polymerase from transposon X-element</fullName>
    </submittedName>
</protein>
<evidence type="ECO:0000259" key="4">
    <source>
        <dbReference type="PROSITE" id="PS50878"/>
    </source>
</evidence>
<dbReference type="SUPFAM" id="SSF56672">
    <property type="entry name" value="DNA/RNA polymerases"/>
    <property type="match status" value="1"/>
</dbReference>
<keyword evidence="1" id="KW-0479">Metal-binding</keyword>
<evidence type="ECO:0000313" key="5">
    <source>
        <dbReference type="EMBL" id="PFX14845.1"/>
    </source>
</evidence>
<reference evidence="6" key="1">
    <citation type="journal article" date="2017" name="bioRxiv">
        <title>Comparative analysis of the genomes of Stylophora pistillata and Acropora digitifera provides evidence for extensive differences between species of corals.</title>
        <authorList>
            <person name="Voolstra C.R."/>
            <person name="Li Y."/>
            <person name="Liew Y.J."/>
            <person name="Baumgarten S."/>
            <person name="Zoccola D."/>
            <person name="Flot J.-F."/>
            <person name="Tambutte S."/>
            <person name="Allemand D."/>
            <person name="Aranda M."/>
        </authorList>
    </citation>
    <scope>NUCLEOTIDE SEQUENCE [LARGE SCALE GENOMIC DNA]</scope>
</reference>
<evidence type="ECO:0000256" key="1">
    <source>
        <dbReference type="PROSITE-ProRule" id="PRU00047"/>
    </source>
</evidence>
<keyword evidence="1" id="KW-0863">Zinc-finger</keyword>
<dbReference type="PROSITE" id="PS50878">
    <property type="entry name" value="RT_POL"/>
    <property type="match status" value="1"/>
</dbReference>
<keyword evidence="5" id="KW-0695">RNA-directed DNA polymerase</keyword>
<keyword evidence="5" id="KW-0548">Nucleotidyltransferase</keyword>
<dbReference type="EMBL" id="LSMT01000720">
    <property type="protein sequence ID" value="PFX14845.1"/>
    <property type="molecule type" value="Genomic_DNA"/>
</dbReference>
<comment type="caution">
    <text evidence="5">The sequence shown here is derived from an EMBL/GenBank/DDBJ whole genome shotgun (WGS) entry which is preliminary data.</text>
</comment>
<dbReference type="Pfam" id="PF00078">
    <property type="entry name" value="RVT_1"/>
    <property type="match status" value="1"/>
</dbReference>
<feature type="domain" description="Reverse transcriptase" evidence="4">
    <location>
        <begin position="1"/>
        <end position="160"/>
    </location>
</feature>
<evidence type="ECO:0000256" key="2">
    <source>
        <dbReference type="SAM" id="MobiDB-lite"/>
    </source>
</evidence>
<dbReference type="AlphaFoldDB" id="A0A2B4REZ0"/>
<keyword evidence="5" id="KW-0808">Transferase</keyword>
<evidence type="ECO:0000313" key="6">
    <source>
        <dbReference type="Proteomes" id="UP000225706"/>
    </source>
</evidence>
<evidence type="ECO:0000259" key="3">
    <source>
        <dbReference type="PROSITE" id="PS50158"/>
    </source>
</evidence>
<dbReference type="PANTHER" id="PTHR33332">
    <property type="entry name" value="REVERSE TRANSCRIPTASE DOMAIN-CONTAINING PROTEIN"/>
    <property type="match status" value="1"/>
</dbReference>
<sequence>MEQGKLCGAVFIDLTEAFDTVDHHMMLCKLSEIGLSETALHWFRSYLTGRQQRTSCGNELSEELPVTYGVPQGSILGPLLCAIYIINFPNVLNSRYASLYADDIVIYCYGTSSKELSDKFKNDPLATTTAEAPAPLNLSDRLHQGENWKLFRREWKFYELAAGIHRKADEVRVAALLNVVGKEGLDISDNRIREKLLGKRDLDLDKAVKIIKASQVTHSRASEIPGGASAQEDGNAVKHKPKPQRKLEKGKLPKSSTRNPSSNSKIKECLFCGGKHAVDRKLCPASGQTCKKCGKVGHFSVKCRSKSVNVKVNDVKEVFYLNNIGGKDQALVPVTLNDTVSMTFQIDIGSSSNIFPLEDYIRATNDFKRASIIPKDITLVVHDHSKRTALGSARLKVEHDGNEHELNFVIVDQRLTPLLGLKCCRGMGLV</sequence>